<keyword evidence="1" id="KW-0472">Membrane</keyword>
<dbReference type="Proteomes" id="UP000033070">
    <property type="component" value="Chromosome"/>
</dbReference>
<gene>
    <name evidence="2" type="ORF">OYT1_ch0414</name>
</gene>
<keyword evidence="1" id="KW-0812">Transmembrane</keyword>
<protein>
    <submittedName>
        <fullName evidence="2">Uncharacterized protein</fullName>
    </submittedName>
</protein>
<reference evidence="2 3" key="1">
    <citation type="submission" date="2018-06" db="EMBL/GenBank/DDBJ databases">
        <title>OYT1 Genome Sequencing.</title>
        <authorList>
            <person name="Kato S."/>
            <person name="Itoh T."/>
            <person name="Ohkuma M."/>
        </authorList>
    </citation>
    <scope>NUCLEOTIDE SEQUENCE [LARGE SCALE GENOMIC DNA]</scope>
    <source>
        <strain evidence="2 3">OYT1</strain>
    </source>
</reference>
<evidence type="ECO:0000256" key="1">
    <source>
        <dbReference type="SAM" id="Phobius"/>
    </source>
</evidence>
<dbReference type="EMBL" id="AP018738">
    <property type="protein sequence ID" value="BBE49987.1"/>
    <property type="molecule type" value="Genomic_DNA"/>
</dbReference>
<accession>A0A2Z6G945</accession>
<feature type="transmembrane region" description="Helical" evidence="1">
    <location>
        <begin position="26"/>
        <end position="42"/>
    </location>
</feature>
<organism evidence="2 3">
    <name type="scientific">Ferriphaselus amnicola</name>
    <dbReference type="NCBI Taxonomy" id="1188319"/>
    <lineage>
        <taxon>Bacteria</taxon>
        <taxon>Pseudomonadati</taxon>
        <taxon>Pseudomonadota</taxon>
        <taxon>Betaproteobacteria</taxon>
        <taxon>Nitrosomonadales</taxon>
        <taxon>Gallionellaceae</taxon>
        <taxon>Ferriphaselus</taxon>
    </lineage>
</organism>
<sequence>MTLIALLGLSCSQVYMSIESKNEIRLVAYILVTLCILVLLILDQTVFRPIEPASWRDQQFLEKELALIVSSTDDIGVWQVSETLRKRNSLVVSAELTPYLEKTGYEEAVVKSLHHNGWKLLSLSSVKTSVSLCKDKYRASVFTAREVGFLGLEFSVKQYKSDQAC</sequence>
<proteinExistence type="predicted"/>
<dbReference type="AlphaFoldDB" id="A0A2Z6G945"/>
<dbReference type="KEGG" id="fam:OYT1_ch0414"/>
<evidence type="ECO:0000313" key="2">
    <source>
        <dbReference type="EMBL" id="BBE49987.1"/>
    </source>
</evidence>
<name>A0A2Z6G945_9PROT</name>
<evidence type="ECO:0000313" key="3">
    <source>
        <dbReference type="Proteomes" id="UP000033070"/>
    </source>
</evidence>
<keyword evidence="3" id="KW-1185">Reference proteome</keyword>
<keyword evidence="1" id="KW-1133">Transmembrane helix</keyword>